<organism evidence="1 2">
    <name type="scientific">Rhizopogon vinicolor AM-OR11-026</name>
    <dbReference type="NCBI Taxonomy" id="1314800"/>
    <lineage>
        <taxon>Eukaryota</taxon>
        <taxon>Fungi</taxon>
        <taxon>Dikarya</taxon>
        <taxon>Basidiomycota</taxon>
        <taxon>Agaricomycotina</taxon>
        <taxon>Agaricomycetes</taxon>
        <taxon>Agaricomycetidae</taxon>
        <taxon>Boletales</taxon>
        <taxon>Suillineae</taxon>
        <taxon>Rhizopogonaceae</taxon>
        <taxon>Rhizopogon</taxon>
    </lineage>
</organism>
<name>A0A1B7MS55_9AGAM</name>
<dbReference type="Proteomes" id="UP000092154">
    <property type="component" value="Unassembled WGS sequence"/>
</dbReference>
<dbReference type="EMBL" id="KV448501">
    <property type="protein sequence ID" value="OAX35433.1"/>
    <property type="molecule type" value="Genomic_DNA"/>
</dbReference>
<dbReference type="AlphaFoldDB" id="A0A1B7MS55"/>
<keyword evidence="2" id="KW-1185">Reference proteome</keyword>
<gene>
    <name evidence="1" type="ORF">K503DRAFT_773477</name>
</gene>
<evidence type="ECO:0000313" key="1">
    <source>
        <dbReference type="EMBL" id="OAX35433.1"/>
    </source>
</evidence>
<dbReference type="InParanoid" id="A0A1B7MS55"/>
<accession>A0A1B7MS55</accession>
<evidence type="ECO:0000313" key="2">
    <source>
        <dbReference type="Proteomes" id="UP000092154"/>
    </source>
</evidence>
<feature type="non-terminal residue" evidence="1">
    <location>
        <position position="1"/>
    </location>
</feature>
<reference evidence="1 2" key="1">
    <citation type="submission" date="2016-06" db="EMBL/GenBank/DDBJ databases">
        <title>Comparative genomics of the ectomycorrhizal sister species Rhizopogon vinicolor and Rhizopogon vesiculosus (Basidiomycota: Boletales) reveals a divergence of the mating type B locus.</title>
        <authorList>
            <consortium name="DOE Joint Genome Institute"/>
            <person name="Mujic A.B."/>
            <person name="Kuo A."/>
            <person name="Tritt A."/>
            <person name="Lipzen A."/>
            <person name="Chen C."/>
            <person name="Johnson J."/>
            <person name="Sharma A."/>
            <person name="Barry K."/>
            <person name="Grigoriev I.V."/>
            <person name="Spatafora J.W."/>
        </authorList>
    </citation>
    <scope>NUCLEOTIDE SEQUENCE [LARGE SCALE GENOMIC DNA]</scope>
    <source>
        <strain evidence="1 2">AM-OR11-026</strain>
    </source>
</reference>
<protein>
    <submittedName>
        <fullName evidence="1">Uncharacterized protein</fullName>
    </submittedName>
</protein>
<sequence length="51" mass="5408">IVLSQLNVACRSPCGKAAVHKLIIDDPCNVIGMLVSAISKYSPAVLYGYCI</sequence>
<proteinExistence type="predicted"/>